<protein>
    <submittedName>
        <fullName evidence="1">Uncharacterized protein</fullName>
    </submittedName>
</protein>
<dbReference type="EMBL" id="GGEC01091947">
    <property type="protein sequence ID" value="MBX72431.1"/>
    <property type="molecule type" value="Transcribed_RNA"/>
</dbReference>
<evidence type="ECO:0000313" key="1">
    <source>
        <dbReference type="EMBL" id="MBX72431.1"/>
    </source>
</evidence>
<proteinExistence type="predicted"/>
<name>A0A2P2QZV5_RHIMU</name>
<accession>A0A2P2QZV5</accession>
<organism evidence="1">
    <name type="scientific">Rhizophora mucronata</name>
    <name type="common">Asiatic mangrove</name>
    <dbReference type="NCBI Taxonomy" id="61149"/>
    <lineage>
        <taxon>Eukaryota</taxon>
        <taxon>Viridiplantae</taxon>
        <taxon>Streptophyta</taxon>
        <taxon>Embryophyta</taxon>
        <taxon>Tracheophyta</taxon>
        <taxon>Spermatophyta</taxon>
        <taxon>Magnoliopsida</taxon>
        <taxon>eudicotyledons</taxon>
        <taxon>Gunneridae</taxon>
        <taxon>Pentapetalae</taxon>
        <taxon>rosids</taxon>
        <taxon>fabids</taxon>
        <taxon>Malpighiales</taxon>
        <taxon>Rhizophoraceae</taxon>
        <taxon>Rhizophora</taxon>
    </lineage>
</organism>
<sequence length="19" mass="2182">MGLSLTFVFLLLLFAGYIY</sequence>
<reference evidence="1" key="1">
    <citation type="submission" date="2018-02" db="EMBL/GenBank/DDBJ databases">
        <title>Rhizophora mucronata_Transcriptome.</title>
        <authorList>
            <person name="Meera S.P."/>
            <person name="Sreeshan A."/>
            <person name="Augustine A."/>
        </authorList>
    </citation>
    <scope>NUCLEOTIDE SEQUENCE</scope>
    <source>
        <tissue evidence="1">Leaf</tissue>
    </source>
</reference>
<dbReference type="AlphaFoldDB" id="A0A2P2QZV5"/>